<dbReference type="InterPro" id="IPR000160">
    <property type="entry name" value="GGDEF_dom"/>
</dbReference>
<dbReference type="Proteomes" id="UP000033514">
    <property type="component" value="Unassembled WGS sequence"/>
</dbReference>
<dbReference type="PROSITE" id="PS50887">
    <property type="entry name" value="GGDEF"/>
    <property type="match status" value="1"/>
</dbReference>
<dbReference type="PATRIC" id="fig|361041.3.peg.3046"/>
<dbReference type="InterPro" id="IPR029787">
    <property type="entry name" value="Nucleotide_cyclase"/>
</dbReference>
<dbReference type="Pfam" id="PF00563">
    <property type="entry name" value="EAL"/>
    <property type="match status" value="1"/>
</dbReference>
<dbReference type="AlphaFoldDB" id="A0A0F5L394"/>
<protein>
    <recommendedName>
        <fullName evidence="5">Diguanylate cyclase</fullName>
    </recommendedName>
</protein>
<dbReference type="SMART" id="SM00065">
    <property type="entry name" value="GAF"/>
    <property type="match status" value="1"/>
</dbReference>
<dbReference type="OrthoDB" id="9814202at2"/>
<dbReference type="InterPro" id="IPR035919">
    <property type="entry name" value="EAL_sf"/>
</dbReference>
<dbReference type="Gene3D" id="3.30.450.40">
    <property type="match status" value="1"/>
</dbReference>
<dbReference type="CDD" id="cd01949">
    <property type="entry name" value="GGDEF"/>
    <property type="match status" value="1"/>
</dbReference>
<dbReference type="CDD" id="cd01948">
    <property type="entry name" value="EAL"/>
    <property type="match status" value="1"/>
</dbReference>
<dbReference type="SUPFAM" id="SSF141868">
    <property type="entry name" value="EAL domain-like"/>
    <property type="match status" value="1"/>
</dbReference>
<dbReference type="EMBL" id="LAJG01000042">
    <property type="protein sequence ID" value="KKB76685.1"/>
    <property type="molecule type" value="Genomic_DNA"/>
</dbReference>
<dbReference type="PANTHER" id="PTHR33121">
    <property type="entry name" value="CYCLIC DI-GMP PHOSPHODIESTERASE PDEF"/>
    <property type="match status" value="1"/>
</dbReference>
<dbReference type="SMART" id="SM00052">
    <property type="entry name" value="EAL"/>
    <property type="match status" value="1"/>
</dbReference>
<dbReference type="NCBIfam" id="TIGR00254">
    <property type="entry name" value="GGDEF"/>
    <property type="match status" value="1"/>
</dbReference>
<dbReference type="Gene3D" id="3.20.20.450">
    <property type="entry name" value="EAL domain"/>
    <property type="match status" value="1"/>
</dbReference>
<keyword evidence="4" id="KW-1185">Reference proteome</keyword>
<dbReference type="PANTHER" id="PTHR33121:SF70">
    <property type="entry name" value="SIGNALING PROTEIN YKOW"/>
    <property type="match status" value="1"/>
</dbReference>
<organism evidence="3 4">
    <name type="scientific">Devosia soli</name>
    <dbReference type="NCBI Taxonomy" id="361041"/>
    <lineage>
        <taxon>Bacteria</taxon>
        <taxon>Pseudomonadati</taxon>
        <taxon>Pseudomonadota</taxon>
        <taxon>Alphaproteobacteria</taxon>
        <taxon>Hyphomicrobiales</taxon>
        <taxon>Devosiaceae</taxon>
        <taxon>Devosia</taxon>
    </lineage>
</organism>
<dbReference type="InterPro" id="IPR001633">
    <property type="entry name" value="EAL_dom"/>
</dbReference>
<dbReference type="SUPFAM" id="SSF55781">
    <property type="entry name" value="GAF domain-like"/>
    <property type="match status" value="1"/>
</dbReference>
<dbReference type="Pfam" id="PF00990">
    <property type="entry name" value="GGDEF"/>
    <property type="match status" value="1"/>
</dbReference>
<accession>A0A0F5L394</accession>
<dbReference type="InterPro" id="IPR003018">
    <property type="entry name" value="GAF"/>
</dbReference>
<dbReference type="InterPro" id="IPR050706">
    <property type="entry name" value="Cyclic-di-GMP_PDE-like"/>
</dbReference>
<dbReference type="SUPFAM" id="SSF55073">
    <property type="entry name" value="Nucleotide cyclase"/>
    <property type="match status" value="1"/>
</dbReference>
<evidence type="ECO:0000259" key="2">
    <source>
        <dbReference type="PROSITE" id="PS50887"/>
    </source>
</evidence>
<evidence type="ECO:0000259" key="1">
    <source>
        <dbReference type="PROSITE" id="PS50883"/>
    </source>
</evidence>
<comment type="caution">
    <text evidence="3">The sequence shown here is derived from an EMBL/GenBank/DDBJ whole genome shotgun (WGS) entry which is preliminary data.</text>
</comment>
<dbReference type="STRING" id="361041.VW35_18170"/>
<dbReference type="SMART" id="SM00267">
    <property type="entry name" value="GGDEF"/>
    <property type="match status" value="1"/>
</dbReference>
<proteinExistence type="predicted"/>
<feature type="domain" description="GGDEF" evidence="2">
    <location>
        <begin position="205"/>
        <end position="337"/>
    </location>
</feature>
<dbReference type="RefSeq" id="WP_046144467.1">
    <property type="nucleotide sequence ID" value="NZ_LAJG01000042.1"/>
</dbReference>
<evidence type="ECO:0008006" key="5">
    <source>
        <dbReference type="Google" id="ProtNLM"/>
    </source>
</evidence>
<dbReference type="Gene3D" id="3.30.70.270">
    <property type="match status" value="1"/>
</dbReference>
<sequence length="614" mass="66912">MTGAETEQLLRLQTEILEAVAQGETLPAIGRLVCQRAQQLAPGVVCSILLVDERETLHHLASVSVPEAYLHAIDGLVAGPKSGSCGTAAFRNEEVVVTDIATDPLWEAYRDLALPLAFLACWSTPIRSPSGRVIGTFAFYFPTTRGPTRFERDIVETCVHMCALAIEHERIRERNFRLAYFDVLTGLPNRARFNQLLDEHIDAQVPFGLILLDIDHLKSVNDTIGHAAGDRLIAAVGARLSAVSPALIPCRLGGDEFAIIARGCDGHDMLEHWAALTSDAATGMVEMQSQSFEAHVTMGGAVFGLDGDDANTLSQNADFALYHAKTVRRGGYMAFELGLRTDMTHRIALVRQLDQALLEGRIEPHYQPIVNLASREIVGLEALARLRIGDRVVSAGEFHTALADPRIAYEVTGKILEQVARDMRGWLDARINFQHVGVNVTTGDFLRGDLAERIIDIFGRANVPLSHIILEVNEGVFMGGSDNLVPHAVEALRERGILVALDDFGTGYASLTHLLSFPVDIVKIDRSFTARLSDDEKSDTVVSGLIDIVKKLGMRVVAEGVETEAQAEILRRFGARLGQGYLYSPAVSAADCTALLAQFGQPLVDRSDLARRSA</sequence>
<dbReference type="InterPro" id="IPR029016">
    <property type="entry name" value="GAF-like_dom_sf"/>
</dbReference>
<dbReference type="PROSITE" id="PS50883">
    <property type="entry name" value="EAL"/>
    <property type="match status" value="1"/>
</dbReference>
<reference evidence="3 4" key="1">
    <citation type="submission" date="2015-03" db="EMBL/GenBank/DDBJ databases">
        <authorList>
            <person name="Hassan Y.I."/>
            <person name="Lepp D."/>
            <person name="Zhou T."/>
        </authorList>
    </citation>
    <scope>NUCLEOTIDE SEQUENCE [LARGE SCALE GENOMIC DNA]</scope>
    <source>
        <strain evidence="3 4">GH2-10</strain>
    </source>
</reference>
<dbReference type="GO" id="GO:0071111">
    <property type="term" value="F:cyclic-guanylate-specific phosphodiesterase activity"/>
    <property type="evidence" value="ECO:0007669"/>
    <property type="project" value="InterPro"/>
</dbReference>
<evidence type="ECO:0000313" key="4">
    <source>
        <dbReference type="Proteomes" id="UP000033514"/>
    </source>
</evidence>
<gene>
    <name evidence="3" type="ORF">VW35_18170</name>
</gene>
<dbReference type="InterPro" id="IPR043128">
    <property type="entry name" value="Rev_trsase/Diguanyl_cyclase"/>
</dbReference>
<name>A0A0F5L394_9HYPH</name>
<feature type="domain" description="EAL" evidence="1">
    <location>
        <begin position="346"/>
        <end position="600"/>
    </location>
</feature>
<dbReference type="Pfam" id="PF13185">
    <property type="entry name" value="GAF_2"/>
    <property type="match status" value="1"/>
</dbReference>
<evidence type="ECO:0000313" key="3">
    <source>
        <dbReference type="EMBL" id="KKB76685.1"/>
    </source>
</evidence>